<dbReference type="InterPro" id="IPR003594">
    <property type="entry name" value="HATPase_dom"/>
</dbReference>
<evidence type="ECO:0000256" key="6">
    <source>
        <dbReference type="ARBA" id="ARBA00022679"/>
    </source>
</evidence>
<dbReference type="PROSITE" id="PS50109">
    <property type="entry name" value="HIS_KIN"/>
    <property type="match status" value="1"/>
</dbReference>
<keyword evidence="7" id="KW-0547">Nucleotide-binding</keyword>
<organism evidence="13 14">
    <name type="scientific">Noviherbaspirillum pedocola</name>
    <dbReference type="NCBI Taxonomy" id="2801341"/>
    <lineage>
        <taxon>Bacteria</taxon>
        <taxon>Pseudomonadati</taxon>
        <taxon>Pseudomonadota</taxon>
        <taxon>Betaproteobacteria</taxon>
        <taxon>Burkholderiales</taxon>
        <taxon>Oxalobacteraceae</taxon>
        <taxon>Noviherbaspirillum</taxon>
    </lineage>
</organism>
<accession>A0A934T1P2</accession>
<evidence type="ECO:0000256" key="10">
    <source>
        <dbReference type="SAM" id="Phobius"/>
    </source>
</evidence>
<dbReference type="Proteomes" id="UP000622890">
    <property type="component" value="Unassembled WGS sequence"/>
</dbReference>
<evidence type="ECO:0000259" key="11">
    <source>
        <dbReference type="PROSITE" id="PS50109"/>
    </source>
</evidence>
<comment type="catalytic activity">
    <reaction evidence="1">
        <text>ATP + protein L-histidine = ADP + protein N-phospho-L-histidine.</text>
        <dbReference type="EC" id="2.7.13.3"/>
    </reaction>
</comment>
<reference evidence="13" key="1">
    <citation type="submission" date="2021-01" db="EMBL/GenBank/DDBJ databases">
        <title>Genome sequence of strain Noviherbaspirillum sp. DKR-6.</title>
        <authorList>
            <person name="Chaudhary D.K."/>
        </authorList>
    </citation>
    <scope>NUCLEOTIDE SEQUENCE</scope>
    <source>
        <strain evidence="13">DKR-6</strain>
    </source>
</reference>
<keyword evidence="5" id="KW-0597">Phosphoprotein</keyword>
<dbReference type="Pfam" id="PF02518">
    <property type="entry name" value="HATPase_c"/>
    <property type="match status" value="1"/>
</dbReference>
<evidence type="ECO:0000256" key="4">
    <source>
        <dbReference type="ARBA" id="ARBA00022475"/>
    </source>
</evidence>
<comment type="subcellular location">
    <subcellularLocation>
        <location evidence="2">Cell membrane</location>
        <topology evidence="2">Multi-pass membrane protein</topology>
    </subcellularLocation>
</comment>
<keyword evidence="9" id="KW-0067">ATP-binding</keyword>
<dbReference type="GO" id="GO:0005524">
    <property type="term" value="F:ATP binding"/>
    <property type="evidence" value="ECO:0007669"/>
    <property type="project" value="UniProtKB-KW"/>
</dbReference>
<dbReference type="InterPro" id="IPR003661">
    <property type="entry name" value="HisK_dim/P_dom"/>
</dbReference>
<dbReference type="PROSITE" id="PS50885">
    <property type="entry name" value="HAMP"/>
    <property type="match status" value="1"/>
</dbReference>
<dbReference type="PANTHER" id="PTHR44936">
    <property type="entry name" value="SENSOR PROTEIN CREC"/>
    <property type="match status" value="1"/>
</dbReference>
<evidence type="ECO:0000256" key="8">
    <source>
        <dbReference type="ARBA" id="ARBA00022777"/>
    </source>
</evidence>
<evidence type="ECO:0000256" key="3">
    <source>
        <dbReference type="ARBA" id="ARBA00012438"/>
    </source>
</evidence>
<dbReference type="InterPro" id="IPR036097">
    <property type="entry name" value="HisK_dim/P_sf"/>
</dbReference>
<dbReference type="SMART" id="SM00387">
    <property type="entry name" value="HATPase_c"/>
    <property type="match status" value="1"/>
</dbReference>
<dbReference type="AlphaFoldDB" id="A0A934T1P2"/>
<dbReference type="Pfam" id="PF00672">
    <property type="entry name" value="HAMP"/>
    <property type="match status" value="1"/>
</dbReference>
<dbReference type="SMART" id="SM00388">
    <property type="entry name" value="HisKA"/>
    <property type="match status" value="1"/>
</dbReference>
<sequence length="458" mass="49118">MGRLTWRFFAFIWLAQLAGILIIAGAVWLRHEAREAERIIASSPPANFMVASAEATLAHGGPDALKDLLTEMRQDRFAVYAVNDAGVELLGRAIPAATLATARADADASGPVRRVRGDNGTSLLLFVPETRGAGAHGHIGAPHDGGANSLPSHGRGSRSPLPVVPLLTAMLGSLVSAALLARYVARPIRQLRSAFDDVARGKLDPQLEQRMGSGQDELSRLGRDFDRMSARLRALMASERRLLHDVSHELRSPLARMEAAIALARQQPARAADMLERIERDSARMDVLIGELLTLSRLQSETMAAPAGEVQMDELLADIVDDANFEASLSLRTVSHRCAAMAPVAGSSELLHRAIENLVRNAIRHTAPESDIEIVAGMDGPSRVRIAVCDHGPGVPEEELEAIFQPFHRGANAASNDGHGLGLAIARRVVESHGGSIRAMNREGGGLCVEVLLPVRRA</sequence>
<dbReference type="SUPFAM" id="SSF158472">
    <property type="entry name" value="HAMP domain-like"/>
    <property type="match status" value="1"/>
</dbReference>
<dbReference type="CDD" id="cd06225">
    <property type="entry name" value="HAMP"/>
    <property type="match status" value="1"/>
</dbReference>
<evidence type="ECO:0000259" key="12">
    <source>
        <dbReference type="PROSITE" id="PS50885"/>
    </source>
</evidence>
<keyword evidence="10" id="KW-0472">Membrane</keyword>
<protein>
    <recommendedName>
        <fullName evidence="3">histidine kinase</fullName>
        <ecNumber evidence="3">2.7.13.3</ecNumber>
    </recommendedName>
</protein>
<evidence type="ECO:0000313" key="13">
    <source>
        <dbReference type="EMBL" id="MBK4737159.1"/>
    </source>
</evidence>
<comment type="caution">
    <text evidence="13">The sequence shown here is derived from an EMBL/GenBank/DDBJ whole genome shotgun (WGS) entry which is preliminary data.</text>
</comment>
<evidence type="ECO:0000256" key="7">
    <source>
        <dbReference type="ARBA" id="ARBA00022741"/>
    </source>
</evidence>
<dbReference type="EC" id="2.7.13.3" evidence="3"/>
<dbReference type="GO" id="GO:0000155">
    <property type="term" value="F:phosphorelay sensor kinase activity"/>
    <property type="evidence" value="ECO:0007669"/>
    <property type="project" value="InterPro"/>
</dbReference>
<keyword evidence="4" id="KW-1003">Cell membrane</keyword>
<feature type="transmembrane region" description="Helical" evidence="10">
    <location>
        <begin position="6"/>
        <end position="29"/>
    </location>
</feature>
<evidence type="ECO:0000256" key="1">
    <source>
        <dbReference type="ARBA" id="ARBA00000085"/>
    </source>
</evidence>
<feature type="domain" description="HAMP" evidence="12">
    <location>
        <begin position="182"/>
        <end position="237"/>
    </location>
</feature>
<dbReference type="SUPFAM" id="SSF55874">
    <property type="entry name" value="ATPase domain of HSP90 chaperone/DNA topoisomerase II/histidine kinase"/>
    <property type="match status" value="1"/>
</dbReference>
<dbReference type="RefSeq" id="WP_200595222.1">
    <property type="nucleotide sequence ID" value="NZ_JAEPBG010000010.1"/>
</dbReference>
<keyword evidence="10" id="KW-1133">Transmembrane helix</keyword>
<dbReference type="PANTHER" id="PTHR44936:SF10">
    <property type="entry name" value="SENSOR PROTEIN RSTB"/>
    <property type="match status" value="1"/>
</dbReference>
<keyword evidence="8" id="KW-0418">Kinase</keyword>
<dbReference type="InterPro" id="IPR036890">
    <property type="entry name" value="HATPase_C_sf"/>
</dbReference>
<dbReference type="PRINTS" id="PR00344">
    <property type="entry name" value="BCTRLSENSOR"/>
</dbReference>
<gene>
    <name evidence="13" type="ORF">JJB74_21265</name>
</gene>
<dbReference type="InterPro" id="IPR004358">
    <property type="entry name" value="Sig_transdc_His_kin-like_C"/>
</dbReference>
<dbReference type="Pfam" id="PF00512">
    <property type="entry name" value="HisKA"/>
    <property type="match status" value="1"/>
</dbReference>
<feature type="domain" description="Histidine kinase" evidence="11">
    <location>
        <begin position="245"/>
        <end position="457"/>
    </location>
</feature>
<evidence type="ECO:0000256" key="2">
    <source>
        <dbReference type="ARBA" id="ARBA00004651"/>
    </source>
</evidence>
<dbReference type="Gene3D" id="1.10.287.130">
    <property type="match status" value="1"/>
</dbReference>
<dbReference type="CDD" id="cd00082">
    <property type="entry name" value="HisKA"/>
    <property type="match status" value="1"/>
</dbReference>
<dbReference type="InterPro" id="IPR050980">
    <property type="entry name" value="2C_sensor_his_kinase"/>
</dbReference>
<dbReference type="GO" id="GO:0005886">
    <property type="term" value="C:plasma membrane"/>
    <property type="evidence" value="ECO:0007669"/>
    <property type="project" value="UniProtKB-SubCell"/>
</dbReference>
<dbReference type="CDD" id="cd00075">
    <property type="entry name" value="HATPase"/>
    <property type="match status" value="1"/>
</dbReference>
<dbReference type="SUPFAM" id="SSF47384">
    <property type="entry name" value="Homodimeric domain of signal transducing histidine kinase"/>
    <property type="match status" value="1"/>
</dbReference>
<dbReference type="InterPro" id="IPR003660">
    <property type="entry name" value="HAMP_dom"/>
</dbReference>
<dbReference type="SMART" id="SM00304">
    <property type="entry name" value="HAMP"/>
    <property type="match status" value="1"/>
</dbReference>
<evidence type="ECO:0000256" key="5">
    <source>
        <dbReference type="ARBA" id="ARBA00022553"/>
    </source>
</evidence>
<keyword evidence="14" id="KW-1185">Reference proteome</keyword>
<keyword evidence="10" id="KW-0812">Transmembrane</keyword>
<dbReference type="EMBL" id="JAEPBG010000010">
    <property type="protein sequence ID" value="MBK4737159.1"/>
    <property type="molecule type" value="Genomic_DNA"/>
</dbReference>
<name>A0A934T1P2_9BURK</name>
<evidence type="ECO:0000256" key="9">
    <source>
        <dbReference type="ARBA" id="ARBA00022840"/>
    </source>
</evidence>
<dbReference type="Gene3D" id="3.30.565.10">
    <property type="entry name" value="Histidine kinase-like ATPase, C-terminal domain"/>
    <property type="match status" value="1"/>
</dbReference>
<keyword evidence="6" id="KW-0808">Transferase</keyword>
<proteinExistence type="predicted"/>
<evidence type="ECO:0000313" key="14">
    <source>
        <dbReference type="Proteomes" id="UP000622890"/>
    </source>
</evidence>
<dbReference type="InterPro" id="IPR005467">
    <property type="entry name" value="His_kinase_dom"/>
</dbReference>
<dbReference type="Gene3D" id="6.10.340.10">
    <property type="match status" value="1"/>
</dbReference>